<gene>
    <name evidence="3" type="ORF">PCOR1329_LOCUS11309</name>
</gene>
<dbReference type="Gene3D" id="3.40.220.10">
    <property type="entry name" value="Leucine Aminopeptidase, subunit E, domain 1"/>
    <property type="match status" value="1"/>
</dbReference>
<feature type="region of interest" description="Disordered" evidence="1">
    <location>
        <begin position="98"/>
        <end position="118"/>
    </location>
</feature>
<organism evidence="3 4">
    <name type="scientific">Prorocentrum cordatum</name>
    <dbReference type="NCBI Taxonomy" id="2364126"/>
    <lineage>
        <taxon>Eukaryota</taxon>
        <taxon>Sar</taxon>
        <taxon>Alveolata</taxon>
        <taxon>Dinophyceae</taxon>
        <taxon>Prorocentrales</taxon>
        <taxon>Prorocentraceae</taxon>
        <taxon>Prorocentrum</taxon>
    </lineage>
</organism>
<dbReference type="EMBL" id="CAUYUJ010003258">
    <property type="protein sequence ID" value="CAK0804550.1"/>
    <property type="molecule type" value="Genomic_DNA"/>
</dbReference>
<evidence type="ECO:0000313" key="3">
    <source>
        <dbReference type="EMBL" id="CAK0804550.1"/>
    </source>
</evidence>
<keyword evidence="4" id="KW-1185">Reference proteome</keyword>
<reference evidence="3" key="1">
    <citation type="submission" date="2023-10" db="EMBL/GenBank/DDBJ databases">
        <authorList>
            <person name="Chen Y."/>
            <person name="Shah S."/>
            <person name="Dougan E. K."/>
            <person name="Thang M."/>
            <person name="Chan C."/>
        </authorList>
    </citation>
    <scope>NUCLEOTIDE SEQUENCE [LARGE SCALE GENOMIC DNA]</scope>
</reference>
<dbReference type="PROSITE" id="PS51154">
    <property type="entry name" value="MACRO"/>
    <property type="match status" value="1"/>
</dbReference>
<dbReference type="Pfam" id="PF01661">
    <property type="entry name" value="Macro"/>
    <property type="match status" value="1"/>
</dbReference>
<evidence type="ECO:0000313" key="4">
    <source>
        <dbReference type="Proteomes" id="UP001189429"/>
    </source>
</evidence>
<proteinExistence type="predicted"/>
<dbReference type="SUPFAM" id="SSF52949">
    <property type="entry name" value="Macro domain-like"/>
    <property type="match status" value="1"/>
</dbReference>
<sequence length="525" mass="57331">MDVVTDAATSAVRGGLSAAQVAAGELAKQANSVAQLASSKDPVAWLTGDDDDVEADFVEEDRPSPLVSVPLAAVQSWASVSHAGPVPQAYPGIGAPEAATDAAGQAAEAERRPREPPFTIDPGINAKVALWEGEPCSLEVDALLAPSAAGYSPGASLVFPKVLRYGGKDLRADLRHLDPCRSGEARLAKAYGLPCQRLLLTVGPKYKEKYPIAAQNTLNASYRECFQLMAEAELRTVAVPCTWYRQGYPPEEQANVALRTARRCLEKLRGAVDTVVFVAAGQQEADLYESLMPLYFPRVAEEAAAGARVLPDSCWTPWGEVAVEERKIRVSHALISGEDDDRDLLFSPTDADDRGFLNADANADERALQRLQGTMTEAETAEQARSACIRYLRRAREVRAEPECSRFVYRAGQDRLRRHIIVLLGARLPSLGVRDGRTLPLFVKECELLQGEPFTLLYFNSCVSALDTSTLEVLQEMLAVINAKYRKSLDQIAVVHPGIWFRAAFRLGKLVNEDAANVWDDTIYF</sequence>
<accession>A0ABN9QF18</accession>
<dbReference type="PANTHER" id="PTHR11106:SF72">
    <property type="entry name" value="GANGLIOSIDE-INDUCED DIFFERENTIATION-ASSOCIATED PROTEIN 2"/>
    <property type="match status" value="1"/>
</dbReference>
<evidence type="ECO:0000259" key="2">
    <source>
        <dbReference type="PROSITE" id="PS51154"/>
    </source>
</evidence>
<name>A0ABN9QF18_9DINO</name>
<dbReference type="Pfam" id="PF13716">
    <property type="entry name" value="CRAL_TRIO_2"/>
    <property type="match status" value="1"/>
</dbReference>
<dbReference type="InterPro" id="IPR002589">
    <property type="entry name" value="Macro_dom"/>
</dbReference>
<protein>
    <recommendedName>
        <fullName evidence="2">Macro domain-containing protein</fullName>
    </recommendedName>
</protein>
<feature type="compositionally biased region" description="Low complexity" evidence="1">
    <location>
        <begin position="98"/>
        <end position="107"/>
    </location>
</feature>
<dbReference type="InterPro" id="IPR036865">
    <property type="entry name" value="CRAL-TRIO_dom_sf"/>
</dbReference>
<comment type="caution">
    <text evidence="3">The sequence shown here is derived from an EMBL/GenBank/DDBJ whole genome shotgun (WGS) entry which is preliminary data.</text>
</comment>
<dbReference type="InterPro" id="IPR043472">
    <property type="entry name" value="Macro_dom-like"/>
</dbReference>
<evidence type="ECO:0000256" key="1">
    <source>
        <dbReference type="SAM" id="MobiDB-lite"/>
    </source>
</evidence>
<dbReference type="Gene3D" id="3.40.525.10">
    <property type="entry name" value="CRAL-TRIO lipid binding domain"/>
    <property type="match status" value="1"/>
</dbReference>
<dbReference type="PANTHER" id="PTHR11106">
    <property type="entry name" value="GANGLIOSIDE INDUCED DIFFERENTIATION ASSOCIATED PROTEIN 2-RELATED"/>
    <property type="match status" value="1"/>
</dbReference>
<feature type="non-terminal residue" evidence="3">
    <location>
        <position position="525"/>
    </location>
</feature>
<dbReference type="Proteomes" id="UP001189429">
    <property type="component" value="Unassembled WGS sequence"/>
</dbReference>
<feature type="domain" description="Macro" evidence="2">
    <location>
        <begin position="115"/>
        <end position="296"/>
    </location>
</feature>
<dbReference type="InterPro" id="IPR001251">
    <property type="entry name" value="CRAL-TRIO_dom"/>
</dbReference>